<dbReference type="STRING" id="4565.A0A3B6SK48"/>
<dbReference type="Proteomes" id="UP000019116">
    <property type="component" value="Chromosome 7B"/>
</dbReference>
<dbReference type="OrthoDB" id="676759at2759"/>
<feature type="domain" description="Disease resistance protein At4g27190-like leucine-rich repeats" evidence="1">
    <location>
        <begin position="424"/>
        <end position="538"/>
    </location>
</feature>
<dbReference type="Gramene" id="TraesCS7B02G421200.1">
    <property type="protein sequence ID" value="TraesCS7B02G421200.1"/>
    <property type="gene ID" value="TraesCS7B02G421200"/>
</dbReference>
<reference evidence="2" key="2">
    <citation type="submission" date="2018-10" db="UniProtKB">
        <authorList>
            <consortium name="EnsemblPlants"/>
        </authorList>
    </citation>
    <scope>IDENTIFICATION</scope>
</reference>
<reference evidence="2" key="1">
    <citation type="submission" date="2018-08" db="EMBL/GenBank/DDBJ databases">
        <authorList>
            <person name="Rossello M."/>
        </authorList>
    </citation>
    <scope>NUCLEOTIDE SEQUENCE [LARGE SCALE GENOMIC DNA]</scope>
    <source>
        <strain evidence="2">cv. Chinese Spring</strain>
    </source>
</reference>
<dbReference type="InterPro" id="IPR050905">
    <property type="entry name" value="Plant_NBS-LRR"/>
</dbReference>
<dbReference type="Gramene" id="TraesWEE_scaffold_000822_01G000400.1">
    <property type="protein sequence ID" value="TraesWEE_scaffold_000822_01G000400.1"/>
    <property type="gene ID" value="TraesWEE_scaffold_000822_01G000400"/>
</dbReference>
<dbReference type="PANTHER" id="PTHR33463">
    <property type="entry name" value="NB-ARC DOMAIN-CONTAINING PROTEIN-RELATED"/>
    <property type="match status" value="1"/>
</dbReference>
<accession>A0A3B6SK48</accession>
<evidence type="ECO:0000313" key="3">
    <source>
        <dbReference type="Proteomes" id="UP000019116"/>
    </source>
</evidence>
<dbReference type="PANTHER" id="PTHR33463:SF64">
    <property type="entry name" value="NB-ARC DOMAIN-CONTAINING PROTEIN"/>
    <property type="match status" value="1"/>
</dbReference>
<proteinExistence type="predicted"/>
<dbReference type="Gene3D" id="3.80.10.10">
    <property type="entry name" value="Ribonuclease Inhibitor"/>
    <property type="match status" value="2"/>
</dbReference>
<organism evidence="2">
    <name type="scientific">Triticum aestivum</name>
    <name type="common">Wheat</name>
    <dbReference type="NCBI Taxonomy" id="4565"/>
    <lineage>
        <taxon>Eukaryota</taxon>
        <taxon>Viridiplantae</taxon>
        <taxon>Streptophyta</taxon>
        <taxon>Embryophyta</taxon>
        <taxon>Tracheophyta</taxon>
        <taxon>Spermatophyta</taxon>
        <taxon>Magnoliopsida</taxon>
        <taxon>Liliopsida</taxon>
        <taxon>Poales</taxon>
        <taxon>Poaceae</taxon>
        <taxon>BOP clade</taxon>
        <taxon>Pooideae</taxon>
        <taxon>Triticodae</taxon>
        <taxon>Triticeae</taxon>
        <taxon>Triticinae</taxon>
        <taxon>Triticum</taxon>
    </lineage>
</organism>
<evidence type="ECO:0000313" key="2">
    <source>
        <dbReference type="EnsemblPlants" id="TraesCS7B02G421200.1"/>
    </source>
</evidence>
<dbReference type="SUPFAM" id="SSF52047">
    <property type="entry name" value="RNI-like"/>
    <property type="match status" value="1"/>
</dbReference>
<dbReference type="Gramene" id="TraesCAD_scaffold_001226_01G000600.1">
    <property type="protein sequence ID" value="TraesCAD_scaffold_001226_01G000600.1"/>
    <property type="gene ID" value="TraesCAD_scaffold_001226_01G000600"/>
</dbReference>
<dbReference type="Gramene" id="TraesCS7B03G1135300.1">
    <property type="protein sequence ID" value="TraesCS7B03G1135300.1.CDS"/>
    <property type="gene ID" value="TraesCS7B03G1135300"/>
</dbReference>
<sequence>MDLMDNLMELSIEGIWCWQYATCLQGRLPNLQRLRVIKPTRGSDISTKPSNSFLDKAKLEILDLSGNIEMKSLPNSLSKASSLQVLILDGCNKLKNVVVPDGLPRLLKSFSFDGYGPASHGAPTVELPLKQERPSTPTMKMGASASMISLEGCSQLDNLFVRGLPNLVELDLSGTAIKTLDFKTTVLEVPMLKRLFLLGCERLRAIIWSTKDIFHLNLLCIDTRAGTGCPRPCIDQNKSFRLEVHAIVVDARLSQWLWHPLCDYVTVTKDVYLNIHVTSAMCSGPTQSEVTSKEKKVTIYGGQVSLPQLVQADRYSDVQNMVGEAPMQAFPKPPSNNLDRHIEITGGSHTFDSGLGDVMKMFAESLHVHDISTSASLPMGGSSLLRQCCIERCPKLGEVFPSPSLTFQQLETFWASDLLMARWICSKDFRYNNHGTFSNLQHLQLRSCPRLQFVLPVWFDSFPSLETLHIIRCGDLRHVFVLDKGWHQQIYNQGVAFPKLATIHLHDLPMLQQICEFKMVAPELKTIRIRGCWSLHRLPVVGARSGDMKKPTIKIEKDVWDVLEWDQDVAPGHFEAPQHSRYYKEKLPRVSVLR</sequence>
<keyword evidence="3" id="KW-1185">Reference proteome</keyword>
<dbReference type="InterPro" id="IPR032675">
    <property type="entry name" value="LRR_dom_sf"/>
</dbReference>
<dbReference type="AlphaFoldDB" id="A0A3B6SK48"/>
<name>A0A3B6SK48_WHEAT</name>
<dbReference type="OMA" id="CYTAWNE"/>
<evidence type="ECO:0000259" key="1">
    <source>
        <dbReference type="Pfam" id="PF23247"/>
    </source>
</evidence>
<dbReference type="Pfam" id="PF23247">
    <property type="entry name" value="LRR_RPS2"/>
    <property type="match status" value="1"/>
</dbReference>
<dbReference type="EnsemblPlants" id="TraesCS7B02G421200.1">
    <property type="protein sequence ID" value="TraesCS7B02G421200.1"/>
    <property type="gene ID" value="TraesCS7B02G421200"/>
</dbReference>
<dbReference type="Gramene" id="TraesCLE_scaffold_003604_01G000200.1">
    <property type="protein sequence ID" value="TraesCLE_scaffold_003604_01G000200.1"/>
    <property type="gene ID" value="TraesCLE_scaffold_003604_01G000200"/>
</dbReference>
<dbReference type="InterPro" id="IPR057135">
    <property type="entry name" value="At4g27190-like_LRR"/>
</dbReference>
<dbReference type="Gramene" id="TraesRN7B0101144100.1">
    <property type="protein sequence ID" value="TraesRN7B0101144100.1"/>
    <property type="gene ID" value="TraesRN7B0101144100"/>
</dbReference>
<protein>
    <recommendedName>
        <fullName evidence="1">Disease resistance protein At4g27190-like leucine-rich repeats domain-containing protein</fullName>
    </recommendedName>
</protein>